<feature type="region of interest" description="Disordered" evidence="1">
    <location>
        <begin position="47"/>
        <end position="90"/>
    </location>
</feature>
<dbReference type="Proteomes" id="UP000494106">
    <property type="component" value="Unassembled WGS sequence"/>
</dbReference>
<gene>
    <name evidence="2" type="ORF">APLA_LOCUS14950</name>
</gene>
<sequence length="90" mass="10217">MSQSPRPKVDEVQRQQWENEAAVSCEPVHAPPKNKLMSQVFTNTEKSAVKKAHARDLKKLRKQPPIPSPYPTRAPSPDLRQMETDSRSVV</sequence>
<evidence type="ECO:0000313" key="2">
    <source>
        <dbReference type="EMBL" id="CAB3255469.1"/>
    </source>
</evidence>
<accession>A0A8S1BCC4</accession>
<feature type="compositionally biased region" description="Pro residues" evidence="1">
    <location>
        <begin position="64"/>
        <end position="74"/>
    </location>
</feature>
<comment type="caution">
    <text evidence="2">The sequence shown here is derived from an EMBL/GenBank/DDBJ whole genome shotgun (WGS) entry which is preliminary data.</text>
</comment>
<feature type="compositionally biased region" description="Basic and acidic residues" evidence="1">
    <location>
        <begin position="80"/>
        <end position="90"/>
    </location>
</feature>
<keyword evidence="3" id="KW-1185">Reference proteome</keyword>
<feature type="compositionally biased region" description="Basic residues" evidence="1">
    <location>
        <begin position="49"/>
        <end position="62"/>
    </location>
</feature>
<protein>
    <submittedName>
        <fullName evidence="2">Uncharacterized protein</fullName>
    </submittedName>
</protein>
<reference evidence="2 3" key="1">
    <citation type="submission" date="2020-04" db="EMBL/GenBank/DDBJ databases">
        <authorList>
            <person name="Wallbank WR R."/>
            <person name="Pardo Diaz C."/>
            <person name="Kozak K."/>
            <person name="Martin S."/>
            <person name="Jiggins C."/>
            <person name="Moest M."/>
            <person name="Warren A I."/>
            <person name="Byers J.R.P. K."/>
            <person name="Montejo-Kovacevich G."/>
            <person name="Yen C E."/>
        </authorList>
    </citation>
    <scope>NUCLEOTIDE SEQUENCE [LARGE SCALE GENOMIC DNA]</scope>
</reference>
<evidence type="ECO:0000313" key="3">
    <source>
        <dbReference type="Proteomes" id="UP000494106"/>
    </source>
</evidence>
<dbReference type="EMBL" id="CADEBC010000575">
    <property type="protein sequence ID" value="CAB3255469.1"/>
    <property type="molecule type" value="Genomic_DNA"/>
</dbReference>
<organism evidence="2 3">
    <name type="scientific">Arctia plantaginis</name>
    <name type="common">Wood tiger moth</name>
    <name type="synonym">Phalaena plantaginis</name>
    <dbReference type="NCBI Taxonomy" id="874455"/>
    <lineage>
        <taxon>Eukaryota</taxon>
        <taxon>Metazoa</taxon>
        <taxon>Ecdysozoa</taxon>
        <taxon>Arthropoda</taxon>
        <taxon>Hexapoda</taxon>
        <taxon>Insecta</taxon>
        <taxon>Pterygota</taxon>
        <taxon>Neoptera</taxon>
        <taxon>Endopterygota</taxon>
        <taxon>Lepidoptera</taxon>
        <taxon>Glossata</taxon>
        <taxon>Ditrysia</taxon>
        <taxon>Noctuoidea</taxon>
        <taxon>Erebidae</taxon>
        <taxon>Arctiinae</taxon>
        <taxon>Arctia</taxon>
    </lineage>
</organism>
<proteinExistence type="predicted"/>
<evidence type="ECO:0000256" key="1">
    <source>
        <dbReference type="SAM" id="MobiDB-lite"/>
    </source>
</evidence>
<name>A0A8S1BCC4_ARCPL</name>
<dbReference type="AlphaFoldDB" id="A0A8S1BCC4"/>